<evidence type="ECO:0000313" key="5">
    <source>
        <dbReference type="Proteomes" id="UP000183974"/>
    </source>
</evidence>
<evidence type="ECO:0000256" key="1">
    <source>
        <dbReference type="ARBA" id="ARBA00023125"/>
    </source>
</evidence>
<dbReference type="GO" id="GO:0003677">
    <property type="term" value="F:DNA binding"/>
    <property type="evidence" value="ECO:0007669"/>
    <property type="project" value="UniProtKB-UniRule"/>
</dbReference>
<dbReference type="PROSITE" id="PS50977">
    <property type="entry name" value="HTH_TETR_2"/>
    <property type="match status" value="1"/>
</dbReference>
<organism evidence="4 5">
    <name type="scientific">Roseovarius pacificus</name>
    <dbReference type="NCBI Taxonomy" id="337701"/>
    <lineage>
        <taxon>Bacteria</taxon>
        <taxon>Pseudomonadati</taxon>
        <taxon>Pseudomonadota</taxon>
        <taxon>Alphaproteobacteria</taxon>
        <taxon>Rhodobacterales</taxon>
        <taxon>Roseobacteraceae</taxon>
        <taxon>Roseovarius</taxon>
    </lineage>
</organism>
<feature type="domain" description="HTH tetR-type" evidence="3">
    <location>
        <begin position="11"/>
        <end position="71"/>
    </location>
</feature>
<dbReference type="Proteomes" id="UP000183974">
    <property type="component" value="Unassembled WGS sequence"/>
</dbReference>
<keyword evidence="5" id="KW-1185">Reference proteome</keyword>
<dbReference type="OrthoDB" id="9805134at2"/>
<dbReference type="PANTHER" id="PTHR43479">
    <property type="entry name" value="ACREF/ENVCD OPERON REPRESSOR-RELATED"/>
    <property type="match status" value="1"/>
</dbReference>
<keyword evidence="1 2" id="KW-0238">DNA-binding</keyword>
<gene>
    <name evidence="4" type="ORF">SAMN05444398_101802</name>
</gene>
<dbReference type="PRINTS" id="PR00455">
    <property type="entry name" value="HTHTETR"/>
</dbReference>
<dbReference type="AlphaFoldDB" id="A0A1M6YD06"/>
<dbReference type="Pfam" id="PF00440">
    <property type="entry name" value="TetR_N"/>
    <property type="match status" value="1"/>
</dbReference>
<reference evidence="4 5" key="1">
    <citation type="submission" date="2016-11" db="EMBL/GenBank/DDBJ databases">
        <authorList>
            <person name="Jaros S."/>
            <person name="Januszkiewicz K."/>
            <person name="Wedrychowicz H."/>
        </authorList>
    </citation>
    <scope>NUCLEOTIDE SEQUENCE [LARGE SCALE GENOMIC DNA]</scope>
    <source>
        <strain evidence="4 5">DSM 29589</strain>
    </source>
</reference>
<dbReference type="InterPro" id="IPR050624">
    <property type="entry name" value="HTH-type_Tx_Regulator"/>
</dbReference>
<proteinExistence type="predicted"/>
<dbReference type="InterPro" id="IPR009057">
    <property type="entry name" value="Homeodomain-like_sf"/>
</dbReference>
<evidence type="ECO:0000313" key="4">
    <source>
        <dbReference type="EMBL" id="SHL16013.1"/>
    </source>
</evidence>
<evidence type="ECO:0000259" key="3">
    <source>
        <dbReference type="PROSITE" id="PS50977"/>
    </source>
</evidence>
<sequence>MVKREKQARSIATREKLIETTLDVIYDVGYNRASTPEFSERAGVSRGALLHHFPTRADIIVAAMEKLLSDGTRDIRNIAGKVTQKQLGTDEFVDFLWSMFSGRFYYLSIEFINEARTDEELRLKMMPVVKKFHEALNEIWAEFQTREHPSSSHEAQVILNLTVCLVRGMGIQTVLKNDPEYFATLLDAWKTILRQLVKKPSEVGKTPLFATQETS</sequence>
<feature type="DNA-binding region" description="H-T-H motif" evidence="2">
    <location>
        <begin position="34"/>
        <end position="53"/>
    </location>
</feature>
<dbReference type="PANTHER" id="PTHR43479:SF11">
    <property type="entry name" value="ACREF_ENVCD OPERON REPRESSOR-RELATED"/>
    <property type="match status" value="1"/>
</dbReference>
<dbReference type="SUPFAM" id="SSF46689">
    <property type="entry name" value="Homeodomain-like"/>
    <property type="match status" value="1"/>
</dbReference>
<protein>
    <submittedName>
        <fullName evidence="4">Transcriptional regulator, TetR family</fullName>
    </submittedName>
</protein>
<dbReference type="InterPro" id="IPR001647">
    <property type="entry name" value="HTH_TetR"/>
</dbReference>
<name>A0A1M6YD06_9RHOB</name>
<dbReference type="EMBL" id="FRBR01000001">
    <property type="protein sequence ID" value="SHL16013.1"/>
    <property type="molecule type" value="Genomic_DNA"/>
</dbReference>
<dbReference type="Gene3D" id="1.10.357.10">
    <property type="entry name" value="Tetracycline Repressor, domain 2"/>
    <property type="match status" value="1"/>
</dbReference>
<dbReference type="STRING" id="337701.SAMN05444398_101802"/>
<accession>A0A1M6YD06</accession>
<evidence type="ECO:0000256" key="2">
    <source>
        <dbReference type="PROSITE-ProRule" id="PRU00335"/>
    </source>
</evidence>